<name>A0A644W3M1_9ZZZZ</name>
<reference evidence="1" key="1">
    <citation type="submission" date="2019-08" db="EMBL/GenBank/DDBJ databases">
        <authorList>
            <person name="Kucharzyk K."/>
            <person name="Murdoch R.W."/>
            <person name="Higgins S."/>
            <person name="Loffler F."/>
        </authorList>
    </citation>
    <scope>NUCLEOTIDE SEQUENCE</scope>
</reference>
<gene>
    <name evidence="1" type="ORF">SDC9_43241</name>
</gene>
<dbReference type="AlphaFoldDB" id="A0A644W3M1"/>
<dbReference type="PROSITE" id="PS51257">
    <property type="entry name" value="PROKAR_LIPOPROTEIN"/>
    <property type="match status" value="1"/>
</dbReference>
<comment type="caution">
    <text evidence="1">The sequence shown here is derived from an EMBL/GenBank/DDBJ whole genome shotgun (WGS) entry which is preliminary data.</text>
</comment>
<evidence type="ECO:0000313" key="1">
    <source>
        <dbReference type="EMBL" id="MPL97053.1"/>
    </source>
</evidence>
<sequence length="317" mass="37301">MRHFFVITFIFAVSLAMFVSCSILRVNKDHIASHYSKSNFFIESAYTSFYNDNLRVSTDLYAEFAPSSECNVIERNLFNANARLINKFFGVKILTDHFVYQMHSKQRDLVTSFYFIPGYKNLQDSVIYLQYKNRYLALYNVNGEKGSYFQMFSIHDSLLDKRYSREIFRDECSSIMSKFCYKNYYKAAKWHNDGMSIYLYGSDFLENPGTTKLFEDTLNITFPKQKIIGIANNRGDYSVFFKLLGPIANLVKNQTVYLNVYNRQSLILKGMEASPIYTERVISPSFFKKLNVNYDDYIFTLSNDREDIYVLFGLYIW</sequence>
<proteinExistence type="predicted"/>
<accession>A0A644W3M1</accession>
<organism evidence="1">
    <name type="scientific">bioreactor metagenome</name>
    <dbReference type="NCBI Taxonomy" id="1076179"/>
    <lineage>
        <taxon>unclassified sequences</taxon>
        <taxon>metagenomes</taxon>
        <taxon>ecological metagenomes</taxon>
    </lineage>
</organism>
<protein>
    <submittedName>
        <fullName evidence="1">Uncharacterized protein</fullName>
    </submittedName>
</protein>
<dbReference type="EMBL" id="VSSQ01000538">
    <property type="protein sequence ID" value="MPL97053.1"/>
    <property type="molecule type" value="Genomic_DNA"/>
</dbReference>